<dbReference type="GO" id="GO:0006122">
    <property type="term" value="P:mitochondrial electron transport, ubiquinol to cytochrome c"/>
    <property type="evidence" value="ECO:0007669"/>
    <property type="project" value="InterPro"/>
</dbReference>
<evidence type="ECO:0000256" key="6">
    <source>
        <dbReference type="ARBA" id="ARBA00022792"/>
    </source>
</evidence>
<name>A0A024VW73_PLAFA</name>
<evidence type="ECO:0000256" key="1">
    <source>
        <dbReference type="ARBA" id="ARBA00004434"/>
    </source>
</evidence>
<evidence type="ECO:0000256" key="9">
    <source>
        <dbReference type="ARBA" id="ARBA00023128"/>
    </source>
</evidence>
<protein>
    <submittedName>
        <fullName evidence="12">Uncharacterized protein</fullName>
    </submittedName>
</protein>
<dbReference type="GO" id="GO:0005743">
    <property type="term" value="C:mitochondrial inner membrane"/>
    <property type="evidence" value="ECO:0007669"/>
    <property type="project" value="UniProtKB-SubCell"/>
</dbReference>
<evidence type="ECO:0000313" key="13">
    <source>
        <dbReference type="Proteomes" id="UP000030656"/>
    </source>
</evidence>
<keyword evidence="6" id="KW-0999">Mitochondrion inner membrane</keyword>
<dbReference type="InterPro" id="IPR036642">
    <property type="entry name" value="Cyt_bc1_su8_sf"/>
</dbReference>
<reference evidence="12 13" key="2">
    <citation type="submission" date="2013-02" db="EMBL/GenBank/DDBJ databases">
        <title>The Genome Sequence of Plasmodium falciparum FCH/4.</title>
        <authorList>
            <consortium name="The Broad Institute Genome Sequencing Platform"/>
            <consortium name="The Broad Institute Genome Sequencing Center for Infectious Disease"/>
            <person name="Neafsey D."/>
            <person name="Cheeseman I."/>
            <person name="Volkman S."/>
            <person name="Adams J."/>
            <person name="Walker B."/>
            <person name="Young S.K."/>
            <person name="Zeng Q."/>
            <person name="Gargeya S."/>
            <person name="Fitzgerald M."/>
            <person name="Haas B."/>
            <person name="Abouelleil A."/>
            <person name="Alvarado L."/>
            <person name="Arachchi H.M."/>
            <person name="Berlin A.M."/>
            <person name="Chapman S.B."/>
            <person name="Dewar J."/>
            <person name="Goldberg J."/>
            <person name="Griggs A."/>
            <person name="Gujja S."/>
            <person name="Hansen M."/>
            <person name="Howarth C."/>
            <person name="Imamovic A."/>
            <person name="Larimer J."/>
            <person name="McCowan C."/>
            <person name="Murphy C."/>
            <person name="Neiman D."/>
            <person name="Pearson M."/>
            <person name="Priest M."/>
            <person name="Roberts A."/>
            <person name="Saif S."/>
            <person name="Shea T."/>
            <person name="Sisk P."/>
            <person name="Sykes S."/>
            <person name="Wortman J."/>
            <person name="Nusbaum C."/>
            <person name="Birren B."/>
        </authorList>
    </citation>
    <scope>NUCLEOTIDE SEQUENCE [LARGE SCALE GENOMIC DNA]</scope>
    <source>
        <strain evidence="12 13">FCH/4</strain>
    </source>
</reference>
<evidence type="ECO:0000313" key="12">
    <source>
        <dbReference type="EMBL" id="ETW32465.1"/>
    </source>
</evidence>
<evidence type="ECO:0000256" key="8">
    <source>
        <dbReference type="ARBA" id="ARBA00022989"/>
    </source>
</evidence>
<dbReference type="GO" id="GO:0045275">
    <property type="term" value="C:respiratory chain complex III"/>
    <property type="evidence" value="ECO:0007669"/>
    <property type="project" value="InterPro"/>
</dbReference>
<reference evidence="12 13" key="1">
    <citation type="submission" date="2013-02" db="EMBL/GenBank/DDBJ databases">
        <title>The Genome Annotation of Plasmodium falciparum FCH/4.</title>
        <authorList>
            <consortium name="The Broad Institute Genome Sequencing Platform"/>
            <consortium name="The Broad Institute Genome Sequencing Center for Infectious Disease"/>
            <person name="Neafsey D."/>
            <person name="Hoffman S."/>
            <person name="Volkman S."/>
            <person name="Rosenthal P."/>
            <person name="Walker B."/>
            <person name="Young S.K."/>
            <person name="Zeng Q."/>
            <person name="Gargeya S."/>
            <person name="Fitzgerald M."/>
            <person name="Haas B."/>
            <person name="Abouelleil A."/>
            <person name="Allen A.W."/>
            <person name="Alvarado L."/>
            <person name="Arachchi H.M."/>
            <person name="Berlin A.M."/>
            <person name="Chapman S.B."/>
            <person name="Gainer-Dewar J."/>
            <person name="Goldberg J."/>
            <person name="Griggs A."/>
            <person name="Gujja S."/>
            <person name="Hansen M."/>
            <person name="Howarth C."/>
            <person name="Imamovic A."/>
            <person name="Ireland A."/>
            <person name="Larimer J."/>
            <person name="McCowan C."/>
            <person name="Murphy C."/>
            <person name="Pearson M."/>
            <person name="Poon T.W."/>
            <person name="Priest M."/>
            <person name="Roberts A."/>
            <person name="Saif S."/>
            <person name="Shea T."/>
            <person name="Sisk P."/>
            <person name="Sykes S."/>
            <person name="Wortman J."/>
            <person name="Nusbaum C."/>
            <person name="Birren B."/>
        </authorList>
    </citation>
    <scope>NUCLEOTIDE SEQUENCE [LARGE SCALE GENOMIC DNA]</scope>
    <source>
        <strain evidence="12 13">FCH/4</strain>
    </source>
</reference>
<keyword evidence="5 11" id="KW-0812">Transmembrane</keyword>
<dbReference type="Proteomes" id="UP000030656">
    <property type="component" value="Unassembled WGS sequence"/>
</dbReference>
<keyword evidence="7" id="KW-0249">Electron transport</keyword>
<keyword evidence="9" id="KW-0496">Mitochondrion</keyword>
<sequence>MNMNIIYKNKILNKLTLKNKGMFLKNNMCIFKNDGNYKTNVIYRKKEKDIKKYENNSYSLKKERYNIEYFNDKNNKQRGYMFIQKKLLSSQKKSDHILKGKRSVYIINSFFFICGCLISLYSIFVYDFFFNRFFQICSNVFFLLFHITKKSVNIVASLFHLLFICFQVEKYGINVPSLFTFNIFESKNIYNIKNKVINLKERYISFQRSVVNNNNVIKKETPKFERKPLGSYPIPPEAEMMWRNRHTAYGGYIQQTISPFQQKIMYPFWHMALARWWAKFSSYLWWWIWPFAITNLILYKMFYDAKKYVKEKHWY</sequence>
<gene>
    <name evidence="12" type="ORF">PFFCH_00132</name>
</gene>
<dbReference type="Gene3D" id="1.20.5.210">
    <property type="entry name" value="Cytochrome b-c1 complex subunit 8"/>
    <property type="match status" value="1"/>
</dbReference>
<keyword evidence="3" id="KW-0813">Transport</keyword>
<comment type="subcellular location">
    <subcellularLocation>
        <location evidence="1">Mitochondrion inner membrane</location>
        <topology evidence="1">Single-pass membrane protein</topology>
    </subcellularLocation>
</comment>
<proteinExistence type="inferred from homology"/>
<accession>A0A024VW73</accession>
<dbReference type="OrthoDB" id="359909at2759"/>
<feature type="transmembrane region" description="Helical" evidence="11">
    <location>
        <begin position="103"/>
        <end position="123"/>
    </location>
</feature>
<keyword evidence="10 11" id="KW-0472">Membrane</keyword>
<keyword evidence="4" id="KW-0679">Respiratory chain</keyword>
<feature type="transmembrane region" description="Helical" evidence="11">
    <location>
        <begin position="283"/>
        <end position="302"/>
    </location>
</feature>
<dbReference type="EMBL" id="KI927796">
    <property type="protein sequence ID" value="ETW32465.1"/>
    <property type="molecule type" value="Genomic_DNA"/>
</dbReference>
<keyword evidence="8 11" id="KW-1133">Transmembrane helix</keyword>
<evidence type="ECO:0000256" key="11">
    <source>
        <dbReference type="SAM" id="Phobius"/>
    </source>
</evidence>
<evidence type="ECO:0000256" key="10">
    <source>
        <dbReference type="ARBA" id="ARBA00023136"/>
    </source>
</evidence>
<evidence type="ECO:0000256" key="7">
    <source>
        <dbReference type="ARBA" id="ARBA00022982"/>
    </source>
</evidence>
<dbReference type="AlphaFoldDB" id="A0A024VW73"/>
<evidence type="ECO:0000256" key="2">
    <source>
        <dbReference type="ARBA" id="ARBA00007668"/>
    </source>
</evidence>
<evidence type="ECO:0000256" key="5">
    <source>
        <dbReference type="ARBA" id="ARBA00022692"/>
    </source>
</evidence>
<evidence type="ECO:0000256" key="3">
    <source>
        <dbReference type="ARBA" id="ARBA00022448"/>
    </source>
</evidence>
<comment type="similarity">
    <text evidence="2">Belongs to the UQCRQ/QCR8 family.</text>
</comment>
<organism evidence="12 13">
    <name type="scientific">Plasmodium falciparum FCH/4</name>
    <dbReference type="NCBI Taxonomy" id="1036724"/>
    <lineage>
        <taxon>Eukaryota</taxon>
        <taxon>Sar</taxon>
        <taxon>Alveolata</taxon>
        <taxon>Apicomplexa</taxon>
        <taxon>Aconoidasida</taxon>
        <taxon>Haemosporida</taxon>
        <taxon>Plasmodiidae</taxon>
        <taxon>Plasmodium</taxon>
        <taxon>Plasmodium (Laverania)</taxon>
    </lineage>
</organism>
<evidence type="ECO:0000256" key="4">
    <source>
        <dbReference type="ARBA" id="ARBA00022660"/>
    </source>
</evidence>